<dbReference type="SUPFAM" id="SSF55729">
    <property type="entry name" value="Acyl-CoA N-acyltransferases (Nat)"/>
    <property type="match status" value="1"/>
</dbReference>
<dbReference type="Pfam" id="PF13302">
    <property type="entry name" value="Acetyltransf_3"/>
    <property type="match status" value="1"/>
</dbReference>
<name>A0A067TZZ4_GALM3</name>
<dbReference type="AlphaFoldDB" id="A0A067TZZ4"/>
<dbReference type="InterPro" id="IPR000182">
    <property type="entry name" value="GNAT_dom"/>
</dbReference>
<feature type="domain" description="N-acetyltransferase" evidence="1">
    <location>
        <begin position="29"/>
        <end position="218"/>
    </location>
</feature>
<dbReference type="HOGENOM" id="CLU_073647_1_0_1"/>
<keyword evidence="3" id="KW-1185">Reference proteome</keyword>
<evidence type="ECO:0000313" key="2">
    <source>
        <dbReference type="EMBL" id="KDR85589.1"/>
    </source>
</evidence>
<evidence type="ECO:0000313" key="3">
    <source>
        <dbReference type="Proteomes" id="UP000027222"/>
    </source>
</evidence>
<protein>
    <recommendedName>
        <fullName evidence="1">N-acetyltransferase domain-containing protein</fullName>
    </recommendedName>
</protein>
<dbReference type="GO" id="GO:0016747">
    <property type="term" value="F:acyltransferase activity, transferring groups other than amino-acyl groups"/>
    <property type="evidence" value="ECO:0007669"/>
    <property type="project" value="InterPro"/>
</dbReference>
<proteinExistence type="predicted"/>
<sequence>MAHANKLHPLEINTTTNEVFLRLRRHKNVILTPPRWEDTAGFVENMGDPRVYHWLASTPSPYHQEHAEATLKRAIKRSEATLQELEGANLSEPHKLVNSCPVSSIREVQEDGSEKFIGDIRVGRCSYGELMKTDTIDWDSKEKNEAENEGKQLGDPTILWSLGNFLAPSHHGRGIMTDVLDTVLHDWAVSRMGVRRLLVGIFDGNAGSVRVFEKNGFRSLRVVNGYREVRGEIRDLEVMEWSLNA</sequence>
<dbReference type="InterPro" id="IPR016181">
    <property type="entry name" value="Acyl_CoA_acyltransferase"/>
</dbReference>
<gene>
    <name evidence="2" type="ORF">GALMADRAFT_373037</name>
</gene>
<dbReference type="PANTHER" id="PTHR43328:SF1">
    <property type="entry name" value="N-ACETYLTRANSFERASE DOMAIN-CONTAINING PROTEIN"/>
    <property type="match status" value="1"/>
</dbReference>
<dbReference type="Proteomes" id="UP000027222">
    <property type="component" value="Unassembled WGS sequence"/>
</dbReference>
<evidence type="ECO:0000259" key="1">
    <source>
        <dbReference type="Pfam" id="PF13302"/>
    </source>
</evidence>
<dbReference type="EMBL" id="KL142367">
    <property type="protein sequence ID" value="KDR85589.1"/>
    <property type="molecule type" value="Genomic_DNA"/>
</dbReference>
<organism evidence="2 3">
    <name type="scientific">Galerina marginata (strain CBS 339.88)</name>
    <dbReference type="NCBI Taxonomy" id="685588"/>
    <lineage>
        <taxon>Eukaryota</taxon>
        <taxon>Fungi</taxon>
        <taxon>Dikarya</taxon>
        <taxon>Basidiomycota</taxon>
        <taxon>Agaricomycotina</taxon>
        <taxon>Agaricomycetes</taxon>
        <taxon>Agaricomycetidae</taxon>
        <taxon>Agaricales</taxon>
        <taxon>Agaricineae</taxon>
        <taxon>Strophariaceae</taxon>
        <taxon>Galerina</taxon>
    </lineage>
</organism>
<dbReference type="OrthoDB" id="630895at2759"/>
<dbReference type="Gene3D" id="3.40.630.30">
    <property type="match status" value="1"/>
</dbReference>
<reference evidence="3" key="1">
    <citation type="journal article" date="2014" name="Proc. Natl. Acad. Sci. U.S.A.">
        <title>Extensive sampling of basidiomycete genomes demonstrates inadequacy of the white-rot/brown-rot paradigm for wood decay fungi.</title>
        <authorList>
            <person name="Riley R."/>
            <person name="Salamov A.A."/>
            <person name="Brown D.W."/>
            <person name="Nagy L.G."/>
            <person name="Floudas D."/>
            <person name="Held B.W."/>
            <person name="Levasseur A."/>
            <person name="Lombard V."/>
            <person name="Morin E."/>
            <person name="Otillar R."/>
            <person name="Lindquist E.A."/>
            <person name="Sun H."/>
            <person name="LaButti K.M."/>
            <person name="Schmutz J."/>
            <person name="Jabbour D."/>
            <person name="Luo H."/>
            <person name="Baker S.E."/>
            <person name="Pisabarro A.G."/>
            <person name="Walton J.D."/>
            <person name="Blanchette R.A."/>
            <person name="Henrissat B."/>
            <person name="Martin F."/>
            <person name="Cullen D."/>
            <person name="Hibbett D.S."/>
            <person name="Grigoriev I.V."/>
        </authorList>
    </citation>
    <scope>NUCLEOTIDE SEQUENCE [LARGE SCALE GENOMIC DNA]</scope>
    <source>
        <strain evidence="3">CBS 339.88</strain>
    </source>
</reference>
<accession>A0A067TZZ4</accession>
<dbReference type="PANTHER" id="PTHR43328">
    <property type="entry name" value="ACETYLTRANSFERASE-RELATED"/>
    <property type="match status" value="1"/>
</dbReference>
<dbReference type="STRING" id="685588.A0A067TZZ4"/>